<dbReference type="PANTHER" id="PTHR43434">
    <property type="entry name" value="PHOSPHOGLYCOLATE PHOSPHATASE"/>
    <property type="match status" value="1"/>
</dbReference>
<evidence type="ECO:0000313" key="1">
    <source>
        <dbReference type="EMBL" id="QNB47163.1"/>
    </source>
</evidence>
<dbReference type="SFLD" id="SFLDG01135">
    <property type="entry name" value="C1.5.6:_HAD__Beta-PGM__Phospha"/>
    <property type="match status" value="1"/>
</dbReference>
<dbReference type="EMBL" id="CP045798">
    <property type="protein sequence ID" value="QNB47163.1"/>
    <property type="molecule type" value="Genomic_DNA"/>
</dbReference>
<dbReference type="GO" id="GO:0008967">
    <property type="term" value="F:phosphoglycolate phosphatase activity"/>
    <property type="evidence" value="ECO:0007669"/>
    <property type="project" value="TreeGrafter"/>
</dbReference>
<dbReference type="InterPro" id="IPR036412">
    <property type="entry name" value="HAD-like_sf"/>
</dbReference>
<reference evidence="1 2" key="1">
    <citation type="journal article" date="2019" name="Front. Microbiol.">
        <title>Thermoanaerosceptrum fracticalcis gen. nov. sp. nov., a Novel Fumarate-Fermenting Microorganism From a Deep Fractured Carbonate Aquifer of the US Great Basin.</title>
        <authorList>
            <person name="Hamilton-Brehm S.D."/>
            <person name="Stewart L.E."/>
            <person name="Zavarin M."/>
            <person name="Caldwell M."/>
            <person name="Lawson P.A."/>
            <person name="Onstott T.C."/>
            <person name="Grzymski J."/>
            <person name="Neveux I."/>
            <person name="Lollar B.S."/>
            <person name="Russell C.E."/>
            <person name="Moser D.P."/>
        </authorList>
    </citation>
    <scope>NUCLEOTIDE SEQUENCE [LARGE SCALE GENOMIC DNA]</scope>
    <source>
        <strain evidence="1 2">DRI-13</strain>
    </source>
</reference>
<evidence type="ECO:0000313" key="2">
    <source>
        <dbReference type="Proteomes" id="UP000515847"/>
    </source>
</evidence>
<protein>
    <submittedName>
        <fullName evidence="1">Pyrophosphatase PpaX</fullName>
        <ecNumber evidence="1">3.6.1.1</ecNumber>
    </submittedName>
</protein>
<dbReference type="Pfam" id="PF13419">
    <property type="entry name" value="HAD_2"/>
    <property type="match status" value="1"/>
</dbReference>
<dbReference type="SFLD" id="SFLDS00003">
    <property type="entry name" value="Haloacid_Dehalogenase"/>
    <property type="match status" value="1"/>
</dbReference>
<proteinExistence type="predicted"/>
<dbReference type="NCBIfam" id="TIGR01549">
    <property type="entry name" value="HAD-SF-IA-v1"/>
    <property type="match status" value="1"/>
</dbReference>
<gene>
    <name evidence="1" type="primary">ppaX</name>
    <name evidence="1" type="ORF">BR63_13135</name>
</gene>
<sequence length="219" mass="24665">MVKGILFDLDGTLIDTNELIISSYRYTLKSQLRLEVSREEIIGYFGEPLMITLGRYCSVEQLPQLVKCYREYNLARHDTLTKSFPGVREALQLLKSRGLLIAVVTSKMRDTAQKGLALLNLLEHIDVLVGFEDTAKHKPDPAPVEKALEYLALNPSQVLMVGDSPYDVRSAHGAGVRCGVVEYSIFERGQLEKEKPDFWLTTLLDLPKYIGGIDETIVY</sequence>
<dbReference type="NCBIfam" id="NF009804">
    <property type="entry name" value="PRK13288.1"/>
    <property type="match status" value="1"/>
</dbReference>
<organism evidence="1 2">
    <name type="scientific">Thermanaerosceptrum fracticalcis</name>
    <dbReference type="NCBI Taxonomy" id="1712410"/>
    <lineage>
        <taxon>Bacteria</taxon>
        <taxon>Bacillati</taxon>
        <taxon>Bacillota</taxon>
        <taxon>Clostridia</taxon>
        <taxon>Eubacteriales</taxon>
        <taxon>Peptococcaceae</taxon>
        <taxon>Thermanaerosceptrum</taxon>
    </lineage>
</organism>
<dbReference type="EC" id="3.6.1.1" evidence="1"/>
<dbReference type="InterPro" id="IPR023198">
    <property type="entry name" value="PGP-like_dom2"/>
</dbReference>
<dbReference type="Gene3D" id="3.40.50.1000">
    <property type="entry name" value="HAD superfamily/HAD-like"/>
    <property type="match status" value="1"/>
</dbReference>
<dbReference type="SFLD" id="SFLDG01129">
    <property type="entry name" value="C1.5:_HAD__Beta-PGM__Phosphata"/>
    <property type="match status" value="1"/>
</dbReference>
<keyword evidence="2" id="KW-1185">Reference proteome</keyword>
<name>A0A7G6E509_THEFR</name>
<dbReference type="OrthoDB" id="9792518at2"/>
<dbReference type="NCBIfam" id="TIGR01509">
    <property type="entry name" value="HAD-SF-IA-v3"/>
    <property type="match status" value="1"/>
</dbReference>
<accession>A0A7G6E509</accession>
<dbReference type="FunFam" id="3.40.50.1000:FF:000022">
    <property type="entry name" value="Phosphoglycolate phosphatase"/>
    <property type="match status" value="1"/>
</dbReference>
<dbReference type="GO" id="GO:0006281">
    <property type="term" value="P:DNA repair"/>
    <property type="evidence" value="ECO:0007669"/>
    <property type="project" value="TreeGrafter"/>
</dbReference>
<dbReference type="GO" id="GO:0004427">
    <property type="term" value="F:inorganic diphosphate phosphatase activity"/>
    <property type="evidence" value="ECO:0007669"/>
    <property type="project" value="UniProtKB-EC"/>
</dbReference>
<dbReference type="KEGG" id="tfr:BR63_13135"/>
<dbReference type="GO" id="GO:0005829">
    <property type="term" value="C:cytosol"/>
    <property type="evidence" value="ECO:0007669"/>
    <property type="project" value="TreeGrafter"/>
</dbReference>
<keyword evidence="1" id="KW-0378">Hydrolase</keyword>
<dbReference type="InterPro" id="IPR050155">
    <property type="entry name" value="HAD-like_hydrolase_sf"/>
</dbReference>
<dbReference type="PRINTS" id="PR00413">
    <property type="entry name" value="HADHALOGNASE"/>
</dbReference>
<dbReference type="InterPro" id="IPR006439">
    <property type="entry name" value="HAD-SF_hydro_IA"/>
</dbReference>
<dbReference type="InterPro" id="IPR041492">
    <property type="entry name" value="HAD_2"/>
</dbReference>
<dbReference type="Gene3D" id="1.10.150.240">
    <property type="entry name" value="Putative phosphatase, domain 2"/>
    <property type="match status" value="1"/>
</dbReference>
<dbReference type="AlphaFoldDB" id="A0A7G6E509"/>
<dbReference type="Proteomes" id="UP000515847">
    <property type="component" value="Chromosome"/>
</dbReference>
<dbReference type="RefSeq" id="WP_034422625.1">
    <property type="nucleotide sequence ID" value="NZ_CP045798.1"/>
</dbReference>
<dbReference type="SUPFAM" id="SSF56784">
    <property type="entry name" value="HAD-like"/>
    <property type="match status" value="1"/>
</dbReference>
<dbReference type="InterPro" id="IPR023214">
    <property type="entry name" value="HAD_sf"/>
</dbReference>
<dbReference type="PANTHER" id="PTHR43434:SF26">
    <property type="entry name" value="PYROPHOSPHATASE PPAX"/>
    <property type="match status" value="1"/>
</dbReference>